<dbReference type="Pfam" id="PF00590">
    <property type="entry name" value="TP_methylase"/>
    <property type="match status" value="1"/>
</dbReference>
<proteinExistence type="inferred from homology"/>
<dbReference type="InterPro" id="IPR014776">
    <property type="entry name" value="4pyrrole_Mease_sub2"/>
</dbReference>
<comment type="function">
    <text evidence="6">Catalyzes the 2'-O-methylation of the ribose of cytidine 1402 (C1402) in 16S rRNA.</text>
</comment>
<evidence type="ECO:0000256" key="6">
    <source>
        <dbReference type="HAMAP-Rule" id="MF_01877"/>
    </source>
</evidence>
<evidence type="ECO:0000256" key="3">
    <source>
        <dbReference type="ARBA" id="ARBA00022603"/>
    </source>
</evidence>
<keyword evidence="3 6" id="KW-0489">Methyltransferase</keyword>
<dbReference type="Gene3D" id="3.40.1010.10">
    <property type="entry name" value="Cobalt-precorrin-4 Transmethylase, Domain 1"/>
    <property type="match status" value="1"/>
</dbReference>
<dbReference type="InterPro" id="IPR018063">
    <property type="entry name" value="SAM_MeTrfase_RsmI_CS"/>
</dbReference>
<dbReference type="HAMAP" id="MF_01877">
    <property type="entry name" value="16SrRNA_methyltr_I"/>
    <property type="match status" value="1"/>
</dbReference>
<dbReference type="AlphaFoldDB" id="A0A6J4P257"/>
<protein>
    <recommendedName>
        <fullName evidence="6">Ribosomal RNA small subunit methyltransferase I</fullName>
        <ecNumber evidence="6">2.1.1.198</ecNumber>
    </recommendedName>
    <alternativeName>
        <fullName evidence="6">16S rRNA 2'-O-ribose C1402 methyltransferase</fullName>
    </alternativeName>
    <alternativeName>
        <fullName evidence="6">rRNA (cytidine-2'-O-)-methyltransferase RsmI</fullName>
    </alternativeName>
</protein>
<dbReference type="GO" id="GO:0005737">
    <property type="term" value="C:cytoplasm"/>
    <property type="evidence" value="ECO:0007669"/>
    <property type="project" value="UniProtKB-SubCell"/>
</dbReference>
<accession>A0A6J4P257</accession>
<evidence type="ECO:0000313" key="8">
    <source>
        <dbReference type="EMBL" id="CAA9404238.1"/>
    </source>
</evidence>
<dbReference type="CDD" id="cd11648">
    <property type="entry name" value="RsmI"/>
    <property type="match status" value="1"/>
</dbReference>
<evidence type="ECO:0000256" key="2">
    <source>
        <dbReference type="ARBA" id="ARBA00022552"/>
    </source>
</evidence>
<comment type="catalytic activity">
    <reaction evidence="6">
        <text>cytidine(1402) in 16S rRNA + S-adenosyl-L-methionine = 2'-O-methylcytidine(1402) in 16S rRNA + S-adenosyl-L-homocysteine + H(+)</text>
        <dbReference type="Rhea" id="RHEA:42924"/>
        <dbReference type="Rhea" id="RHEA-COMP:10285"/>
        <dbReference type="Rhea" id="RHEA-COMP:10286"/>
        <dbReference type="ChEBI" id="CHEBI:15378"/>
        <dbReference type="ChEBI" id="CHEBI:57856"/>
        <dbReference type="ChEBI" id="CHEBI:59789"/>
        <dbReference type="ChEBI" id="CHEBI:74495"/>
        <dbReference type="ChEBI" id="CHEBI:82748"/>
        <dbReference type="EC" id="2.1.1.198"/>
    </reaction>
</comment>
<comment type="subcellular location">
    <subcellularLocation>
        <location evidence="6">Cytoplasm</location>
    </subcellularLocation>
</comment>
<dbReference type="InterPro" id="IPR035996">
    <property type="entry name" value="4pyrrol_Methylase_sf"/>
</dbReference>
<comment type="similarity">
    <text evidence="6">Belongs to the methyltransferase superfamily. RsmI family.</text>
</comment>
<reference evidence="8" key="1">
    <citation type="submission" date="2020-02" db="EMBL/GenBank/DDBJ databases">
        <authorList>
            <person name="Meier V. D."/>
        </authorList>
    </citation>
    <scope>NUCLEOTIDE SEQUENCE</scope>
    <source>
        <strain evidence="8">AVDCRST_MAG01</strain>
    </source>
</reference>
<dbReference type="SUPFAM" id="SSF53790">
    <property type="entry name" value="Tetrapyrrole methylase"/>
    <property type="match status" value="1"/>
</dbReference>
<keyword evidence="2 6" id="KW-0698">rRNA processing</keyword>
<dbReference type="EC" id="2.1.1.198" evidence="6"/>
<dbReference type="Gene3D" id="3.30.950.10">
    <property type="entry name" value="Methyltransferase, Cobalt-precorrin-4 Transmethylase, Domain 2"/>
    <property type="match status" value="1"/>
</dbReference>
<keyword evidence="5 6" id="KW-0949">S-adenosyl-L-methionine</keyword>
<evidence type="ECO:0000256" key="5">
    <source>
        <dbReference type="ARBA" id="ARBA00022691"/>
    </source>
</evidence>
<dbReference type="FunFam" id="3.30.950.10:FF:000002">
    <property type="entry name" value="Ribosomal RNA small subunit methyltransferase I"/>
    <property type="match status" value="1"/>
</dbReference>
<keyword evidence="1 6" id="KW-0963">Cytoplasm</keyword>
<feature type="domain" description="Tetrapyrrole methylase" evidence="7">
    <location>
        <begin position="3"/>
        <end position="197"/>
    </location>
</feature>
<evidence type="ECO:0000256" key="1">
    <source>
        <dbReference type="ARBA" id="ARBA00022490"/>
    </source>
</evidence>
<dbReference type="FunFam" id="3.40.1010.10:FF:000007">
    <property type="entry name" value="Ribosomal RNA small subunit methyltransferase I"/>
    <property type="match status" value="1"/>
</dbReference>
<gene>
    <name evidence="6" type="primary">rsmI</name>
    <name evidence="8" type="ORF">AVDCRST_MAG01-01-1204</name>
</gene>
<dbReference type="InterPro" id="IPR014777">
    <property type="entry name" value="4pyrrole_Mease_sub1"/>
</dbReference>
<dbReference type="GO" id="GO:0070677">
    <property type="term" value="F:rRNA (cytosine-2'-O-)-methyltransferase activity"/>
    <property type="evidence" value="ECO:0007669"/>
    <property type="project" value="UniProtKB-UniRule"/>
</dbReference>
<evidence type="ECO:0000256" key="4">
    <source>
        <dbReference type="ARBA" id="ARBA00022679"/>
    </source>
</evidence>
<dbReference type="NCBIfam" id="TIGR00096">
    <property type="entry name" value="16S rRNA (cytidine(1402)-2'-O)-methyltransferase"/>
    <property type="match status" value="1"/>
</dbReference>
<dbReference type="InterPro" id="IPR000878">
    <property type="entry name" value="4pyrrol_Mease"/>
</dbReference>
<dbReference type="InterPro" id="IPR008189">
    <property type="entry name" value="rRNA_ssu_MeTfrase_I"/>
</dbReference>
<keyword evidence="4 6" id="KW-0808">Transferase</keyword>
<dbReference type="PIRSF" id="PIRSF005917">
    <property type="entry name" value="MTase_YraL"/>
    <property type="match status" value="1"/>
</dbReference>
<name>A0A6J4P257_9ACTN</name>
<dbReference type="PANTHER" id="PTHR46111:SF1">
    <property type="entry name" value="RIBOSOMAL RNA SMALL SUBUNIT METHYLTRANSFERASE I"/>
    <property type="match status" value="1"/>
</dbReference>
<organism evidence="8">
    <name type="scientific">uncultured Rubrobacteraceae bacterium</name>
    <dbReference type="NCBI Taxonomy" id="349277"/>
    <lineage>
        <taxon>Bacteria</taxon>
        <taxon>Bacillati</taxon>
        <taxon>Actinomycetota</taxon>
        <taxon>Rubrobacteria</taxon>
        <taxon>Rubrobacterales</taxon>
        <taxon>Rubrobacteraceae</taxon>
        <taxon>environmental samples</taxon>
    </lineage>
</organism>
<dbReference type="EMBL" id="CADCUW010000180">
    <property type="protein sequence ID" value="CAA9404238.1"/>
    <property type="molecule type" value="Genomic_DNA"/>
</dbReference>
<sequence>MPLAVVPTPIGNLEDITLRALRYLREADLVACEDTRRTGRLLAHYEIKKDLIALHEHNEDRLSGELARRAQTERVALVSDAGMPLVSDPGYRLVAACIEGGVGVEVLPGPSAPVTALVASGLPTDAVVFLGFLPRKGKERTELLDRVSGERSTFVLFESPHRLAKTLGDLPPEAPIAVCRELTKLHEEVFRGTASEAAEHFSGPVKGEVVVVVRGGTDATQPSLEDAVERARGYVSGGEAPSRAAARAARETGLKKRDVYERVAKG</sequence>
<dbReference type="PROSITE" id="PS01296">
    <property type="entry name" value="RSMI"/>
    <property type="match status" value="1"/>
</dbReference>
<dbReference type="PANTHER" id="PTHR46111">
    <property type="entry name" value="RIBOSOMAL RNA SMALL SUBUNIT METHYLTRANSFERASE I"/>
    <property type="match status" value="1"/>
</dbReference>
<evidence type="ECO:0000259" key="7">
    <source>
        <dbReference type="Pfam" id="PF00590"/>
    </source>
</evidence>